<evidence type="ECO:0000256" key="4">
    <source>
        <dbReference type="ARBA" id="ARBA00022857"/>
    </source>
</evidence>
<evidence type="ECO:0000256" key="1">
    <source>
        <dbReference type="ARBA" id="ARBA00006632"/>
    </source>
</evidence>
<evidence type="ECO:0000259" key="12">
    <source>
        <dbReference type="Pfam" id="PF01494"/>
    </source>
</evidence>
<dbReference type="InterPro" id="IPR002938">
    <property type="entry name" value="FAD-bd"/>
</dbReference>
<name>A0ABS1ECR3_9GAMM</name>
<protein>
    <recommendedName>
        <fullName evidence="10">Protein CbrA</fullName>
        <ecNumber evidence="2">1.3.1.83</ecNumber>
    </recommendedName>
    <alternativeName>
        <fullName evidence="8">Geranylgeranyl reductase</fullName>
    </alternativeName>
</protein>
<evidence type="ECO:0000256" key="11">
    <source>
        <dbReference type="ARBA" id="ARBA00047837"/>
    </source>
</evidence>
<dbReference type="Proteomes" id="UP000738126">
    <property type="component" value="Unassembled WGS sequence"/>
</dbReference>
<evidence type="ECO:0000256" key="8">
    <source>
        <dbReference type="ARBA" id="ARBA00033069"/>
    </source>
</evidence>
<evidence type="ECO:0000256" key="10">
    <source>
        <dbReference type="ARBA" id="ARBA00040363"/>
    </source>
</evidence>
<dbReference type="InterPro" id="IPR011777">
    <property type="entry name" value="Geranylgeranyl_Rdtase_fam"/>
</dbReference>
<dbReference type="Pfam" id="PF01494">
    <property type="entry name" value="FAD_binding_3"/>
    <property type="match status" value="1"/>
</dbReference>
<keyword evidence="3" id="KW-0602">Photosynthesis</keyword>
<gene>
    <name evidence="13" type="ORF">CKO13_11940</name>
</gene>
<dbReference type="InterPro" id="IPR010253">
    <property type="entry name" value="BchP_ChlP_pln/prok"/>
</dbReference>
<evidence type="ECO:0000256" key="3">
    <source>
        <dbReference type="ARBA" id="ARBA00022531"/>
    </source>
</evidence>
<evidence type="ECO:0000256" key="2">
    <source>
        <dbReference type="ARBA" id="ARBA00012380"/>
    </source>
</evidence>
<dbReference type="PANTHER" id="PTHR42685">
    <property type="entry name" value="GERANYLGERANYL DIPHOSPHATE REDUCTASE"/>
    <property type="match status" value="1"/>
</dbReference>
<dbReference type="InterPro" id="IPR036188">
    <property type="entry name" value="FAD/NAD-bd_sf"/>
</dbReference>
<dbReference type="EMBL" id="NRSH01000237">
    <property type="protein sequence ID" value="MBK1727706.1"/>
    <property type="molecule type" value="Genomic_DNA"/>
</dbReference>
<comment type="pathway">
    <text evidence="7">Porphyrin-containing compound metabolism.</text>
</comment>
<comment type="catalytic activity">
    <reaction evidence="11">
        <text>phytyl diphosphate + 3 NADP(+) = geranylgeranyl diphosphate + 3 NADPH + 3 H(+)</text>
        <dbReference type="Rhea" id="RHEA:26229"/>
        <dbReference type="ChEBI" id="CHEBI:15378"/>
        <dbReference type="ChEBI" id="CHEBI:57533"/>
        <dbReference type="ChEBI" id="CHEBI:57783"/>
        <dbReference type="ChEBI" id="CHEBI:58349"/>
        <dbReference type="ChEBI" id="CHEBI:75434"/>
        <dbReference type="EC" id="1.3.1.83"/>
    </reaction>
</comment>
<dbReference type="NCBIfam" id="TIGR02032">
    <property type="entry name" value="GG-red-SF"/>
    <property type="match status" value="1"/>
</dbReference>
<keyword evidence="5" id="KW-0560">Oxidoreductase</keyword>
<reference evidence="13 14" key="1">
    <citation type="journal article" date="2020" name="Microorganisms">
        <title>Osmotic Adaptation and Compatible Solute Biosynthesis of Phototrophic Bacteria as Revealed from Genome Analyses.</title>
        <authorList>
            <person name="Imhoff J.F."/>
            <person name="Rahn T."/>
            <person name="Kunzel S."/>
            <person name="Keller A."/>
            <person name="Neulinger S.C."/>
        </authorList>
    </citation>
    <scope>NUCLEOTIDE SEQUENCE [LARGE SCALE GENOMIC DNA]</scope>
    <source>
        <strain evidence="13 14">DSM 15116</strain>
    </source>
</reference>
<dbReference type="EC" id="1.3.1.83" evidence="2"/>
<organism evidence="13 14">
    <name type="scientific">Halorhodospira neutriphila</name>
    <dbReference type="NCBI Taxonomy" id="168379"/>
    <lineage>
        <taxon>Bacteria</taxon>
        <taxon>Pseudomonadati</taxon>
        <taxon>Pseudomonadota</taxon>
        <taxon>Gammaproteobacteria</taxon>
        <taxon>Chromatiales</taxon>
        <taxon>Ectothiorhodospiraceae</taxon>
        <taxon>Halorhodospira</taxon>
    </lineage>
</organism>
<evidence type="ECO:0000313" key="13">
    <source>
        <dbReference type="EMBL" id="MBK1727706.1"/>
    </source>
</evidence>
<comment type="similarity">
    <text evidence="9">Belongs to the CbrA family.</text>
</comment>
<dbReference type="SUPFAM" id="SSF51905">
    <property type="entry name" value="FAD/NAD(P)-binding domain"/>
    <property type="match status" value="1"/>
</dbReference>
<feature type="domain" description="FAD-binding" evidence="12">
    <location>
        <begin position="81"/>
        <end position="299"/>
    </location>
</feature>
<evidence type="ECO:0000256" key="5">
    <source>
        <dbReference type="ARBA" id="ARBA00023002"/>
    </source>
</evidence>
<evidence type="ECO:0000256" key="6">
    <source>
        <dbReference type="ARBA" id="ARBA00023171"/>
    </source>
</evidence>
<evidence type="ECO:0000313" key="14">
    <source>
        <dbReference type="Proteomes" id="UP000738126"/>
    </source>
</evidence>
<dbReference type="NCBIfam" id="TIGR02023">
    <property type="entry name" value="BchP-ChlP"/>
    <property type="match status" value="1"/>
</dbReference>
<keyword evidence="14" id="KW-1185">Reference proteome</keyword>
<keyword evidence="6" id="KW-0149">Chlorophyll biosynthesis</keyword>
<evidence type="ECO:0000256" key="7">
    <source>
        <dbReference type="ARBA" id="ARBA00023444"/>
    </source>
</evidence>
<comment type="caution">
    <text evidence="13">The sequence shown here is derived from an EMBL/GenBank/DDBJ whole genome shotgun (WGS) entry which is preliminary data.</text>
</comment>
<comment type="similarity">
    <text evidence="1">Belongs to the geranylgeranyl reductase family. ChlP subfamily.</text>
</comment>
<accession>A0ABS1ECR3</accession>
<keyword evidence="4" id="KW-0521">NADP</keyword>
<dbReference type="Pfam" id="PF12831">
    <property type="entry name" value="FAD_oxidored"/>
    <property type="match status" value="1"/>
</dbReference>
<sequence length="403" mass="43390">MTATPAADSFDVAVVGGGPAGATAATHLARQGRSVLLLDRPGEIKPCGGAIPPQLIREFEIPQELLCARVHAARMVSPADRHVDMPIEGGYVGMVDRDVFDDWLRRRAAEAGAELREGTFRALSEDDGGGVRLTYLEGRGGSGAERHEVRARLVVGADGANSAVGRQAVPGSKEIPHVAAYHEIIEPPASAEGACFDPQRADVYYRGSLSPDFYGWVFPHGEQVSVGVGSAVKGFSLRQATAELRAAAGLEGTRTLRREGAPLPLYPLKRWDNGRNVVLTGDAAGTVAPASGEGIYYAMAGGQRTAEAVDTALHSGDAKALAQARKAFMREHGQVFRVLGVMQRFWYTNDDRRERFVRICADPDVQSLTWDAYMNKRLVRAKPLTHARIFFKNIAHLTGLAPA</sequence>
<dbReference type="Gene3D" id="3.50.50.60">
    <property type="entry name" value="FAD/NAD(P)-binding domain"/>
    <property type="match status" value="1"/>
</dbReference>
<evidence type="ECO:0000256" key="9">
    <source>
        <dbReference type="ARBA" id="ARBA00038079"/>
    </source>
</evidence>
<dbReference type="InterPro" id="IPR050407">
    <property type="entry name" value="Geranylgeranyl_reductase"/>
</dbReference>
<dbReference type="PRINTS" id="PR00420">
    <property type="entry name" value="RNGMNOXGNASE"/>
</dbReference>
<dbReference type="PANTHER" id="PTHR42685:SF4">
    <property type="entry name" value="GERANYLGERANYL DIPHOSPHATE REDUCTASE, CHLOROPLASTIC"/>
    <property type="match status" value="1"/>
</dbReference>
<dbReference type="RefSeq" id="WP_200261380.1">
    <property type="nucleotide sequence ID" value="NZ_NRSH01000237.1"/>
</dbReference>
<proteinExistence type="inferred from homology"/>